<keyword evidence="1" id="KW-0472">Membrane</keyword>
<organism evidence="2">
    <name type="scientific">viral metagenome</name>
    <dbReference type="NCBI Taxonomy" id="1070528"/>
    <lineage>
        <taxon>unclassified sequences</taxon>
        <taxon>metagenomes</taxon>
        <taxon>organismal metagenomes</taxon>
    </lineage>
</organism>
<protein>
    <submittedName>
        <fullName evidence="2">Uncharacterized protein</fullName>
    </submittedName>
</protein>
<name>A0A6M3J2Q9_9ZZZZ</name>
<accession>A0A6M3J2Q9</accession>
<reference evidence="2" key="1">
    <citation type="submission" date="2020-03" db="EMBL/GenBank/DDBJ databases">
        <title>The deep terrestrial virosphere.</title>
        <authorList>
            <person name="Holmfeldt K."/>
            <person name="Nilsson E."/>
            <person name="Simone D."/>
            <person name="Lopez-Fernandez M."/>
            <person name="Wu X."/>
            <person name="de Brujin I."/>
            <person name="Lundin D."/>
            <person name="Andersson A."/>
            <person name="Bertilsson S."/>
            <person name="Dopson M."/>
        </authorList>
    </citation>
    <scope>NUCLEOTIDE SEQUENCE</scope>
    <source>
        <strain evidence="2">MM415B00627</strain>
    </source>
</reference>
<proteinExistence type="predicted"/>
<dbReference type="EMBL" id="MT141497">
    <property type="protein sequence ID" value="QJA63441.1"/>
    <property type="molecule type" value="Genomic_DNA"/>
</dbReference>
<keyword evidence="1" id="KW-0812">Transmembrane</keyword>
<evidence type="ECO:0000313" key="2">
    <source>
        <dbReference type="EMBL" id="QJA63441.1"/>
    </source>
</evidence>
<feature type="transmembrane region" description="Helical" evidence="1">
    <location>
        <begin position="6"/>
        <end position="31"/>
    </location>
</feature>
<gene>
    <name evidence="2" type="ORF">MM415B00627_0023</name>
</gene>
<dbReference type="AlphaFoldDB" id="A0A6M3J2Q9"/>
<evidence type="ECO:0000256" key="1">
    <source>
        <dbReference type="SAM" id="Phobius"/>
    </source>
</evidence>
<keyword evidence="1" id="KW-1133">Transmembrane helix</keyword>
<sequence>MTADFLVAFASAFIPAAAIAFACGLAAIAVWSRLVNLAGDDNTEISYITPGAEEADDDVTGFFESSYGYQVSSWDVAANPEHDDVAMSIIRPPQKKIPVA</sequence>